<organism evidence="4 5">
    <name type="scientific">Chlorella sorokiniana</name>
    <name type="common">Freshwater green alga</name>
    <dbReference type="NCBI Taxonomy" id="3076"/>
    <lineage>
        <taxon>Eukaryota</taxon>
        <taxon>Viridiplantae</taxon>
        <taxon>Chlorophyta</taxon>
        <taxon>core chlorophytes</taxon>
        <taxon>Trebouxiophyceae</taxon>
        <taxon>Chlorellales</taxon>
        <taxon>Chlorellaceae</taxon>
        <taxon>Chlorella clade</taxon>
        <taxon>Chlorella</taxon>
    </lineage>
</organism>
<comment type="caution">
    <text evidence="4">The sequence shown here is derived from an EMBL/GenBank/DDBJ whole genome shotgun (WGS) entry which is preliminary data.</text>
</comment>
<keyword evidence="5" id="KW-1185">Reference proteome</keyword>
<protein>
    <submittedName>
        <fullName evidence="4">Kynurenine 3-monooxygenase</fullName>
    </submittedName>
</protein>
<dbReference type="Gene3D" id="3.50.50.60">
    <property type="entry name" value="FAD/NAD(P)-binding domain"/>
    <property type="match status" value="1"/>
</dbReference>
<keyword evidence="1" id="KW-0560">Oxidoreductase</keyword>
<dbReference type="GO" id="GO:0070189">
    <property type="term" value="P:kynurenine metabolic process"/>
    <property type="evidence" value="ECO:0007669"/>
    <property type="project" value="TreeGrafter"/>
</dbReference>
<evidence type="ECO:0000313" key="5">
    <source>
        <dbReference type="Proteomes" id="UP000239899"/>
    </source>
</evidence>
<dbReference type="InterPro" id="IPR036188">
    <property type="entry name" value="FAD/NAD-bd_sf"/>
</dbReference>
<dbReference type="InterPro" id="IPR002938">
    <property type="entry name" value="FAD-bd"/>
</dbReference>
<dbReference type="PANTHER" id="PTHR46028">
    <property type="entry name" value="KYNURENINE 3-MONOOXYGENASE"/>
    <property type="match status" value="1"/>
</dbReference>
<dbReference type="Pfam" id="PF01494">
    <property type="entry name" value="FAD_binding_3"/>
    <property type="match status" value="2"/>
</dbReference>
<dbReference type="PRINTS" id="PR00420">
    <property type="entry name" value="RNGMNOXGNASE"/>
</dbReference>
<dbReference type="GO" id="GO:0004502">
    <property type="term" value="F:kynurenine 3-monooxygenase activity"/>
    <property type="evidence" value="ECO:0007669"/>
    <property type="project" value="TreeGrafter"/>
</dbReference>
<evidence type="ECO:0000259" key="3">
    <source>
        <dbReference type="Pfam" id="PF01494"/>
    </source>
</evidence>
<proteinExistence type="predicted"/>
<dbReference type="OrthoDB" id="510819at2759"/>
<evidence type="ECO:0000313" key="4">
    <source>
        <dbReference type="EMBL" id="PRW33260.1"/>
    </source>
</evidence>
<keyword evidence="1" id="KW-0503">Monooxygenase</keyword>
<dbReference type="AlphaFoldDB" id="A0A2P6TGN0"/>
<dbReference type="PANTHER" id="PTHR46028:SF7">
    <property type="entry name" value="KYNURENINE 3-MONOOXYGENASE-RELATED"/>
    <property type="match status" value="1"/>
</dbReference>
<dbReference type="GO" id="GO:0071949">
    <property type="term" value="F:FAD binding"/>
    <property type="evidence" value="ECO:0007669"/>
    <property type="project" value="InterPro"/>
</dbReference>
<name>A0A2P6TGN0_CHLSO</name>
<feature type="compositionally biased region" description="Low complexity" evidence="2">
    <location>
        <begin position="220"/>
        <end position="246"/>
    </location>
</feature>
<evidence type="ECO:0000256" key="2">
    <source>
        <dbReference type="SAM" id="MobiDB-lite"/>
    </source>
</evidence>
<reference evidence="4 5" key="1">
    <citation type="journal article" date="2018" name="Plant J.">
        <title>Genome sequences of Chlorella sorokiniana UTEX 1602 and Micractinium conductrix SAG 241.80: implications to maltose excretion by a green alga.</title>
        <authorList>
            <person name="Arriola M.B."/>
            <person name="Velmurugan N."/>
            <person name="Zhang Y."/>
            <person name="Plunkett M.H."/>
            <person name="Hondzo H."/>
            <person name="Barney B.M."/>
        </authorList>
    </citation>
    <scope>NUCLEOTIDE SEQUENCE [LARGE SCALE GENOMIC DNA]</scope>
    <source>
        <strain evidence="5">UTEX 1602</strain>
    </source>
</reference>
<feature type="domain" description="FAD-binding" evidence="3">
    <location>
        <begin position="338"/>
        <end position="381"/>
    </location>
</feature>
<dbReference type="STRING" id="3076.A0A2P6TGN0"/>
<accession>A0A2P6TGN0</accession>
<dbReference type="Proteomes" id="UP000239899">
    <property type="component" value="Unassembled WGS sequence"/>
</dbReference>
<evidence type="ECO:0000256" key="1">
    <source>
        <dbReference type="ARBA" id="ARBA00023033"/>
    </source>
</evidence>
<feature type="region of interest" description="Disordered" evidence="2">
    <location>
        <begin position="219"/>
        <end position="246"/>
    </location>
</feature>
<feature type="domain" description="FAD-binding" evidence="3">
    <location>
        <begin position="9"/>
        <end position="193"/>
    </location>
</feature>
<sequence>MPSKAPVSLVVGAGPAGILSAVYLARRGHEVHLFDRRPSPLVCDASDHRAFFVMLQPRGAAALEGAGFALRPDGGLQQVSAIAMTLGRRGPQAIPFKQPRLMGPRHAFVRQMVEQAEAMQLPNLHFHFETAFEAVDLAAQTATLRAGSTPCDSSSSGEEADGGSSISFSYDLLVAADGGWSRVRRAAEAQTSELQVTVEQVEGRYKVFRHLPASPAMPFTAAGGSSSNGSNGTDAGSKASKEGSSAAVQLQMLRPTGAGSSSGPAVMFLAPEAGSASGAVCGMLALTGEAAWEGLQTTEECQAFLARQFPSLPAEWLPEIASQLEAAPLAVAGMRVHASQLHGPSLVCIGDAAHGVTPRTGNGMNAALEDAVILDQLLEAAGEDLASVPAAFTAKRLPDARALLWLDGTAAERNGTSRWGRLHPLALGSGASMIYRSLLSKATGGWVRPHAQIAMNDLAMPYREVQAQVCRDNLLLGTLGLPAAAPIAVLAAVAAGADRLRC</sequence>
<gene>
    <name evidence="4" type="ORF">C2E21_7783</name>
</gene>
<dbReference type="EMBL" id="LHPG02000017">
    <property type="protein sequence ID" value="PRW33260.1"/>
    <property type="molecule type" value="Genomic_DNA"/>
</dbReference>
<dbReference type="SUPFAM" id="SSF51905">
    <property type="entry name" value="FAD/NAD(P)-binding domain"/>
    <property type="match status" value="1"/>
</dbReference>